<dbReference type="PANTHER" id="PTHR30461:SF2">
    <property type="entry name" value="SERINE RECOMBINASE PINE-RELATED"/>
    <property type="match status" value="1"/>
</dbReference>
<dbReference type="Proteomes" id="UP000029050">
    <property type="component" value="Unassembled WGS sequence"/>
</dbReference>
<evidence type="ECO:0000256" key="6">
    <source>
        <dbReference type="PROSITE-ProRule" id="PRU10137"/>
    </source>
</evidence>
<dbReference type="InterPro" id="IPR006118">
    <property type="entry name" value="Recombinase_CS"/>
</dbReference>
<dbReference type="PROSITE" id="PS00398">
    <property type="entry name" value="RECOMBINASES_2"/>
    <property type="match status" value="1"/>
</dbReference>
<dbReference type="EMBL" id="JGZI01000010">
    <property type="protein sequence ID" value="KFI81587.1"/>
    <property type="molecule type" value="Genomic_DNA"/>
</dbReference>
<dbReference type="SMART" id="SM00857">
    <property type="entry name" value="Resolvase"/>
    <property type="match status" value="1"/>
</dbReference>
<dbReference type="InterPro" id="IPR006120">
    <property type="entry name" value="Resolvase_HTH_dom"/>
</dbReference>
<dbReference type="Pfam" id="PF02796">
    <property type="entry name" value="HTH_7"/>
    <property type="match status" value="1"/>
</dbReference>
<dbReference type="CDD" id="cd03768">
    <property type="entry name" value="SR_ResInv"/>
    <property type="match status" value="1"/>
</dbReference>
<dbReference type="STRING" id="218140.BPSY_1997"/>
<evidence type="ECO:0000256" key="3">
    <source>
        <dbReference type="ARBA" id="ARBA00023125"/>
    </source>
</evidence>
<dbReference type="AlphaFoldDB" id="A0A087CE87"/>
<comment type="caution">
    <text evidence="8">The sequence shown here is derived from an EMBL/GenBank/DDBJ whole genome shotgun (WGS) entry which is preliminary data.</text>
</comment>
<reference evidence="8 9" key="1">
    <citation type="submission" date="2014-03" db="EMBL/GenBank/DDBJ databases">
        <title>Genomics of Bifidobacteria.</title>
        <authorList>
            <person name="Ventura M."/>
            <person name="Milani C."/>
            <person name="Lugli G.A."/>
        </authorList>
    </citation>
    <scope>NUCLEOTIDE SEQUENCE [LARGE SCALE GENOMIC DNA]</scope>
    <source>
        <strain evidence="8 9">LMG 21775</strain>
    </source>
</reference>
<dbReference type="InterPro" id="IPR036162">
    <property type="entry name" value="Resolvase-like_N_sf"/>
</dbReference>
<evidence type="ECO:0000313" key="9">
    <source>
        <dbReference type="Proteomes" id="UP000029050"/>
    </source>
</evidence>
<dbReference type="PANTHER" id="PTHR30461">
    <property type="entry name" value="DNA-INVERTASE FROM LAMBDOID PROPHAGE"/>
    <property type="match status" value="1"/>
</dbReference>
<keyword evidence="9" id="KW-1185">Reference proteome</keyword>
<evidence type="ECO:0000256" key="5">
    <source>
        <dbReference type="PIRSR" id="PIRSR606118-50"/>
    </source>
</evidence>
<keyword evidence="3" id="KW-0238">DNA-binding</keyword>
<dbReference type="InterPro" id="IPR050639">
    <property type="entry name" value="SSR_resolvase"/>
</dbReference>
<comment type="similarity">
    <text evidence="1">Belongs to the site-specific recombinase resolvase family.</text>
</comment>
<feature type="domain" description="Resolvase/invertase-type recombinase catalytic" evidence="7">
    <location>
        <begin position="62"/>
        <end position="195"/>
    </location>
</feature>
<dbReference type="PROSITE" id="PS51736">
    <property type="entry name" value="RECOMBINASES_3"/>
    <property type="match status" value="1"/>
</dbReference>
<dbReference type="Pfam" id="PF00239">
    <property type="entry name" value="Resolvase"/>
    <property type="match status" value="1"/>
</dbReference>
<accession>A0A087CE87</accession>
<organism evidence="8 9">
    <name type="scientific">Bifidobacterium psychraerophilum</name>
    <dbReference type="NCBI Taxonomy" id="218140"/>
    <lineage>
        <taxon>Bacteria</taxon>
        <taxon>Bacillati</taxon>
        <taxon>Actinomycetota</taxon>
        <taxon>Actinomycetes</taxon>
        <taxon>Bifidobacteriales</taxon>
        <taxon>Bifidobacteriaceae</taxon>
        <taxon>Bifidobacterium</taxon>
    </lineage>
</organism>
<evidence type="ECO:0000313" key="8">
    <source>
        <dbReference type="EMBL" id="KFI81587.1"/>
    </source>
</evidence>
<name>A0A087CE87_9BIFI</name>
<dbReference type="Gene3D" id="3.40.50.1390">
    <property type="entry name" value="Resolvase, N-terminal catalytic domain"/>
    <property type="match status" value="1"/>
</dbReference>
<dbReference type="InterPro" id="IPR006119">
    <property type="entry name" value="Resolv_N"/>
</dbReference>
<gene>
    <name evidence="8" type="ORF">BPSY_1997</name>
</gene>
<keyword evidence="4" id="KW-0233">DNA recombination</keyword>
<evidence type="ECO:0000256" key="2">
    <source>
        <dbReference type="ARBA" id="ARBA00022908"/>
    </source>
</evidence>
<dbReference type="FunFam" id="3.40.50.1390:FF:000001">
    <property type="entry name" value="DNA recombinase"/>
    <property type="match status" value="1"/>
</dbReference>
<dbReference type="GO" id="GO:0003677">
    <property type="term" value="F:DNA binding"/>
    <property type="evidence" value="ECO:0007669"/>
    <property type="project" value="UniProtKB-KW"/>
</dbReference>
<proteinExistence type="inferred from homology"/>
<feature type="active site" description="O-(5'-phospho-DNA)-serine intermediate" evidence="5 6">
    <location>
        <position position="70"/>
    </location>
</feature>
<protein>
    <submittedName>
        <fullName evidence="8">DNA invertase-like protein</fullName>
    </submittedName>
</protein>
<keyword evidence="2" id="KW-0229">DNA integration</keyword>
<dbReference type="GO" id="GO:0015074">
    <property type="term" value="P:DNA integration"/>
    <property type="evidence" value="ECO:0007669"/>
    <property type="project" value="UniProtKB-KW"/>
</dbReference>
<evidence type="ECO:0000256" key="1">
    <source>
        <dbReference type="ARBA" id="ARBA00009913"/>
    </source>
</evidence>
<dbReference type="GO" id="GO:0000150">
    <property type="term" value="F:DNA strand exchange activity"/>
    <property type="evidence" value="ECO:0007669"/>
    <property type="project" value="InterPro"/>
</dbReference>
<dbReference type="SUPFAM" id="SSF53041">
    <property type="entry name" value="Resolvase-like"/>
    <property type="match status" value="1"/>
</dbReference>
<evidence type="ECO:0000256" key="4">
    <source>
        <dbReference type="ARBA" id="ARBA00023172"/>
    </source>
</evidence>
<sequence length="246" mass="26818">MEVKTAFVNHAQRLSAEIQTMTVSAMPIWNISFGKGPFPECDVVALHVTISDIRRSSNNGKMNIGYARVSTQEQRPELQIDALTKAGCDSIYSDYASGATSHRVQLDLMMDTVVDGDVVVVWKLDRLGRSVANLVDLVEKLGAKGVGFRSLTENMDTTSAGGTLIFNVFAAVAQFERDLIRERTMAGLQAARVRGRKGGRPSVLDKDTVQRVHALRHVQGRSINEIAATMGIGRTSVYKALSSHPS</sequence>
<dbReference type="eggNOG" id="COG1961">
    <property type="taxonomic scope" value="Bacteria"/>
</dbReference>
<dbReference type="Gene3D" id="1.10.10.60">
    <property type="entry name" value="Homeodomain-like"/>
    <property type="match status" value="1"/>
</dbReference>
<evidence type="ECO:0000259" key="7">
    <source>
        <dbReference type="PROSITE" id="PS51736"/>
    </source>
</evidence>
<dbReference type="PROSITE" id="PS00397">
    <property type="entry name" value="RECOMBINASES_1"/>
    <property type="match status" value="1"/>
</dbReference>